<organism evidence="2 3">
    <name type="scientific">Bos mutus</name>
    <name type="common">wild yak</name>
    <dbReference type="NCBI Taxonomy" id="72004"/>
    <lineage>
        <taxon>Eukaryota</taxon>
        <taxon>Metazoa</taxon>
        <taxon>Chordata</taxon>
        <taxon>Craniata</taxon>
        <taxon>Vertebrata</taxon>
        <taxon>Euteleostomi</taxon>
        <taxon>Mammalia</taxon>
        <taxon>Eutheria</taxon>
        <taxon>Laurasiatheria</taxon>
        <taxon>Artiodactyla</taxon>
        <taxon>Ruminantia</taxon>
        <taxon>Pecora</taxon>
        <taxon>Bovidae</taxon>
        <taxon>Bovinae</taxon>
        <taxon>Bos</taxon>
    </lineage>
</organism>
<gene>
    <name evidence="2" type="ORF">E5288_WYG022660</name>
</gene>
<dbReference type="Proteomes" id="UP000322234">
    <property type="component" value="Unassembled WGS sequence"/>
</dbReference>
<accession>A0A6B0R5Y4</accession>
<feature type="compositionally biased region" description="Basic and acidic residues" evidence="1">
    <location>
        <begin position="154"/>
        <end position="190"/>
    </location>
</feature>
<feature type="region of interest" description="Disordered" evidence="1">
    <location>
        <begin position="89"/>
        <end position="209"/>
    </location>
</feature>
<keyword evidence="3" id="KW-1185">Reference proteome</keyword>
<evidence type="ECO:0000256" key="1">
    <source>
        <dbReference type="SAM" id="MobiDB-lite"/>
    </source>
</evidence>
<reference evidence="2" key="1">
    <citation type="submission" date="2019-10" db="EMBL/GenBank/DDBJ databases">
        <title>The sequence and de novo assembly of the wild yak genome.</title>
        <authorList>
            <person name="Liu Y."/>
        </authorList>
    </citation>
    <scope>NUCLEOTIDE SEQUENCE [LARGE SCALE GENOMIC DNA]</scope>
    <source>
        <strain evidence="2">WY2019</strain>
    </source>
</reference>
<dbReference type="AlphaFoldDB" id="A0A6B0R5Y4"/>
<dbReference type="EMBL" id="VBQZ03000014">
    <property type="protein sequence ID" value="MXQ82863.1"/>
    <property type="molecule type" value="Genomic_DNA"/>
</dbReference>
<protein>
    <submittedName>
        <fullName evidence="2">Uncharacterized protein</fullName>
    </submittedName>
</protein>
<evidence type="ECO:0000313" key="3">
    <source>
        <dbReference type="Proteomes" id="UP000322234"/>
    </source>
</evidence>
<comment type="caution">
    <text evidence="2">The sequence shown here is derived from an EMBL/GenBank/DDBJ whole genome shotgun (WGS) entry which is preliminary data.</text>
</comment>
<proteinExistence type="predicted"/>
<feature type="compositionally biased region" description="Polar residues" evidence="1">
    <location>
        <begin position="199"/>
        <end position="209"/>
    </location>
</feature>
<name>A0A6B0R5Y4_9CETA</name>
<feature type="compositionally biased region" description="Polar residues" evidence="1">
    <location>
        <begin position="134"/>
        <end position="150"/>
    </location>
</feature>
<feature type="compositionally biased region" description="Basic and acidic residues" evidence="1">
    <location>
        <begin position="123"/>
        <end position="133"/>
    </location>
</feature>
<sequence>MGQVDKEPLQPLCEEDSEVTVQKLLGSLESQNSESLSLNTPRVGPQSILVKSSLAMKDFTIQKPQPQSPQISTILPAWLFLRETIRIPETTHDSDEITDPTTPPPTPSSWCDHGATPFIHGTPDTRHTRRMPDTRSTSDICGTGGTQHTSGIRDISRIRDTSDTHDKSDTCDTSGSHDTRDTSSTRDTHARAAPKTSVAPETQQHPRYQ</sequence>
<evidence type="ECO:0000313" key="2">
    <source>
        <dbReference type="EMBL" id="MXQ82863.1"/>
    </source>
</evidence>